<feature type="compositionally biased region" description="Low complexity" evidence="1">
    <location>
        <begin position="105"/>
        <end position="118"/>
    </location>
</feature>
<proteinExistence type="predicted"/>
<dbReference type="EMBL" id="AGNL01046874">
    <property type="protein sequence ID" value="EJK47516.1"/>
    <property type="molecule type" value="Genomic_DNA"/>
</dbReference>
<feature type="compositionally biased region" description="Low complexity" evidence="1">
    <location>
        <begin position="231"/>
        <end position="290"/>
    </location>
</feature>
<feature type="region of interest" description="Disordered" evidence="1">
    <location>
        <begin position="1"/>
        <end position="121"/>
    </location>
</feature>
<accession>K0REL8</accession>
<reference evidence="2 3" key="1">
    <citation type="journal article" date="2012" name="Genome Biol.">
        <title>Genome and low-iron response of an oceanic diatom adapted to chronic iron limitation.</title>
        <authorList>
            <person name="Lommer M."/>
            <person name="Specht M."/>
            <person name="Roy A.S."/>
            <person name="Kraemer L."/>
            <person name="Andreson R."/>
            <person name="Gutowska M.A."/>
            <person name="Wolf J."/>
            <person name="Bergner S.V."/>
            <person name="Schilhabel M.B."/>
            <person name="Klostermeier U.C."/>
            <person name="Beiko R.G."/>
            <person name="Rosenstiel P."/>
            <person name="Hippler M."/>
            <person name="Laroche J."/>
        </authorList>
    </citation>
    <scope>NUCLEOTIDE SEQUENCE [LARGE SCALE GENOMIC DNA]</scope>
    <source>
        <strain evidence="2 3">CCMP1005</strain>
    </source>
</reference>
<feature type="compositionally biased region" description="Basic and acidic residues" evidence="1">
    <location>
        <begin position="27"/>
        <end position="37"/>
    </location>
</feature>
<dbReference type="OrthoDB" id="10645671at2759"/>
<name>K0REL8_THAOC</name>
<feature type="compositionally biased region" description="Low complexity" evidence="1">
    <location>
        <begin position="1"/>
        <end position="12"/>
    </location>
</feature>
<gene>
    <name evidence="2" type="ORF">THAOC_33753</name>
</gene>
<evidence type="ECO:0000256" key="1">
    <source>
        <dbReference type="SAM" id="MobiDB-lite"/>
    </source>
</evidence>
<dbReference type="AlphaFoldDB" id="K0REL8"/>
<protein>
    <submittedName>
        <fullName evidence="2">Uncharacterized protein</fullName>
    </submittedName>
</protein>
<evidence type="ECO:0000313" key="3">
    <source>
        <dbReference type="Proteomes" id="UP000266841"/>
    </source>
</evidence>
<keyword evidence="3" id="KW-1185">Reference proteome</keyword>
<organism evidence="2 3">
    <name type="scientific">Thalassiosira oceanica</name>
    <name type="common">Marine diatom</name>
    <dbReference type="NCBI Taxonomy" id="159749"/>
    <lineage>
        <taxon>Eukaryota</taxon>
        <taxon>Sar</taxon>
        <taxon>Stramenopiles</taxon>
        <taxon>Ochrophyta</taxon>
        <taxon>Bacillariophyta</taxon>
        <taxon>Coscinodiscophyceae</taxon>
        <taxon>Thalassiosirophycidae</taxon>
        <taxon>Thalassiosirales</taxon>
        <taxon>Thalassiosiraceae</taxon>
        <taxon>Thalassiosira</taxon>
    </lineage>
</organism>
<dbReference type="eggNOG" id="ENOG502QYSW">
    <property type="taxonomic scope" value="Eukaryota"/>
</dbReference>
<comment type="caution">
    <text evidence="2">The sequence shown here is derived from an EMBL/GenBank/DDBJ whole genome shotgun (WGS) entry which is preliminary data.</text>
</comment>
<sequence>RAAADAAAAPAAGTGRELHGIPPASPARRERPVRGPELRAASRRRARAVLASASRRTRGFPVSGNVSKGLRPTSNEASSHHDIFKITSPADSPLSRPLPHPGTPAAPSASATSNGSGNVVLSMNSLTNDGLLGNGSAPPAGSTTLADKALQNLMGSIDSFGITGSAAKPPAANPFDSGSNLMGNATLGEIKAKTSTGSEKKPVMNTPPGAMVVASGQQGNWGGYGQGGGMQQQQPPQYTMAGGYPQQQQMGYGQPQMGGMQQQPMQQPMQQPPMQGYGQPSMYGQQPPQQGGWGGPSY</sequence>
<evidence type="ECO:0000313" key="2">
    <source>
        <dbReference type="EMBL" id="EJK47516.1"/>
    </source>
</evidence>
<feature type="non-terminal residue" evidence="2">
    <location>
        <position position="1"/>
    </location>
</feature>
<dbReference type="Proteomes" id="UP000266841">
    <property type="component" value="Unassembled WGS sequence"/>
</dbReference>
<feature type="region of interest" description="Disordered" evidence="1">
    <location>
        <begin position="226"/>
        <end position="298"/>
    </location>
</feature>